<dbReference type="EMBL" id="OZ019903">
    <property type="protein sequence ID" value="CAK9195857.1"/>
    <property type="molecule type" value="Genomic_DNA"/>
</dbReference>
<comment type="function">
    <text evidence="6">Component of the Mediator complex, a coactivator involved in the regulated transcription of nearly all RNA polymerase II-dependent genes. Mediator functions as a bridge to convey information from gene-specific regulatory proteins to the basal RNA polymerase II transcription machinery. Mediator is recruited to promoters by direct interactions with regulatory proteins and serves as a scaffold for the assembly of a functional preinitiation complex with RNA polymerase II and the general transcription factors.</text>
</comment>
<evidence type="ECO:0000313" key="8">
    <source>
        <dbReference type="Proteomes" id="UP001497512"/>
    </source>
</evidence>
<keyword evidence="8" id="KW-1185">Reference proteome</keyword>
<comment type="subunit">
    <text evidence="6">Component of the Mediator complex.</text>
</comment>
<keyword evidence="4 6" id="KW-0804">Transcription</keyword>
<evidence type="ECO:0000256" key="4">
    <source>
        <dbReference type="ARBA" id="ARBA00023163"/>
    </source>
</evidence>
<dbReference type="PANTHER" id="PTHR13345">
    <property type="entry name" value="MEDIATOR OF RNA POLYMERASE II TRANSCRIPTION SUBUNIT 10"/>
    <property type="match status" value="1"/>
</dbReference>
<organism evidence="7 8">
    <name type="scientific">Sphagnum troendelagicum</name>
    <dbReference type="NCBI Taxonomy" id="128251"/>
    <lineage>
        <taxon>Eukaryota</taxon>
        <taxon>Viridiplantae</taxon>
        <taxon>Streptophyta</taxon>
        <taxon>Embryophyta</taxon>
        <taxon>Bryophyta</taxon>
        <taxon>Sphagnophytina</taxon>
        <taxon>Sphagnopsida</taxon>
        <taxon>Sphagnales</taxon>
        <taxon>Sphagnaceae</taxon>
        <taxon>Sphagnum</taxon>
    </lineage>
</organism>
<keyword evidence="3 6" id="KW-0805">Transcription regulation</keyword>
<dbReference type="Pfam" id="PF09748">
    <property type="entry name" value="Med10"/>
    <property type="match status" value="1"/>
</dbReference>
<keyword evidence="6" id="KW-0010">Activator</keyword>
<dbReference type="PANTHER" id="PTHR13345:SF14">
    <property type="entry name" value="MEDIATOR OF RNA POLYMERASE II TRANSCRIPTION SUBUNIT 10A-RELATED"/>
    <property type="match status" value="1"/>
</dbReference>
<dbReference type="InterPro" id="IPR019145">
    <property type="entry name" value="Mediator_Med10"/>
</dbReference>
<reference evidence="7" key="1">
    <citation type="submission" date="2024-02" db="EMBL/GenBank/DDBJ databases">
        <authorList>
            <consortium name="ELIXIR-Norway"/>
            <consortium name="Elixir Norway"/>
        </authorList>
    </citation>
    <scope>NUCLEOTIDE SEQUENCE</scope>
</reference>
<name>A0ABP0TH22_9BRYO</name>
<proteinExistence type="inferred from homology"/>
<evidence type="ECO:0000256" key="1">
    <source>
        <dbReference type="ARBA" id="ARBA00004123"/>
    </source>
</evidence>
<evidence type="ECO:0000256" key="6">
    <source>
        <dbReference type="RuleBase" id="RU364146"/>
    </source>
</evidence>
<comment type="subcellular location">
    <subcellularLocation>
        <location evidence="1 6">Nucleus</location>
    </subcellularLocation>
</comment>
<evidence type="ECO:0000313" key="7">
    <source>
        <dbReference type="EMBL" id="CAK9195857.1"/>
    </source>
</evidence>
<dbReference type="Proteomes" id="UP001497512">
    <property type="component" value="Chromosome 11"/>
</dbReference>
<keyword evidence="5 6" id="KW-0539">Nucleus</keyword>
<protein>
    <recommendedName>
        <fullName evidence="6">Mediator of RNA polymerase II transcription subunit 10</fullName>
    </recommendedName>
    <alternativeName>
        <fullName evidence="6">Mediator complex subunit 10</fullName>
    </alternativeName>
</protein>
<evidence type="ECO:0000256" key="2">
    <source>
        <dbReference type="ARBA" id="ARBA00005389"/>
    </source>
</evidence>
<comment type="similarity">
    <text evidence="2 6">Belongs to the Mediator complex subunit 10 family.</text>
</comment>
<accession>A0ABP0TH22</accession>
<evidence type="ECO:0000256" key="3">
    <source>
        <dbReference type="ARBA" id="ARBA00023015"/>
    </source>
</evidence>
<sequence length="171" mass="19096">MESEQQAQAAPTSSPSPAMAMEETLASVQRSLLLLHQLHCSVSSFTMPSQLLLLERLNGLASELEVMHKAAENCHIQIPLEVVSFIDEGRNPDEYTRNLLNSCVQRNQVSRGKVDAFKALRKHLLEEAEDAFPDEIEAYRAIRNQSSLEARRALQSSDLLSNGNLKVKSEH</sequence>
<gene>
    <name evidence="6" type="primary">MED10</name>
    <name evidence="7" type="ORF">CSSPTR1EN2_LOCUS3183</name>
</gene>
<evidence type="ECO:0000256" key="5">
    <source>
        <dbReference type="ARBA" id="ARBA00023242"/>
    </source>
</evidence>